<reference evidence="7 8" key="1">
    <citation type="submission" date="2019-06" db="EMBL/GenBank/DDBJ databases">
        <title>Sequencing the genomes of 1000 actinobacteria strains.</title>
        <authorList>
            <person name="Klenk H.-P."/>
        </authorList>
    </citation>
    <scope>NUCLEOTIDE SEQUENCE [LARGE SCALE GENOMIC DNA]</scope>
    <source>
        <strain evidence="7 8">DSM 45456</strain>
    </source>
</reference>
<dbReference type="PIRSF" id="PIRSF017617">
    <property type="entry name" value="Thr_aldolase"/>
    <property type="match status" value="1"/>
</dbReference>
<evidence type="ECO:0000259" key="6">
    <source>
        <dbReference type="Pfam" id="PF01212"/>
    </source>
</evidence>
<dbReference type="Proteomes" id="UP000316628">
    <property type="component" value="Unassembled WGS sequence"/>
</dbReference>
<dbReference type="InterPro" id="IPR015422">
    <property type="entry name" value="PyrdxlP-dep_Trfase_small"/>
</dbReference>
<evidence type="ECO:0000256" key="5">
    <source>
        <dbReference type="PIRSR" id="PIRSR017617-1"/>
    </source>
</evidence>
<dbReference type="InterPro" id="IPR015421">
    <property type="entry name" value="PyrdxlP-dep_Trfase_major"/>
</dbReference>
<sequence length="346" mass="36052">MIELRSDTFTLPTPDMLKAMAAAPLGDDVYGEDPTVRELEELAATTLGKQAACLTPSGTMANLTAIMAHAPRGAKVLVGDESDIHIYEAGGASVLGGVVYEPIRTAPDGTLALDDLARGFPDDPDDPQFALPALICLENTHNRAGGKVLPLDYLAEVRRFADERGVAVHLDGARVFNAAVASGVPVARIAEHADSVQFCLSKGLGAPIGSIVAGSAELITAVRRLRKLLGGGMRQAGVIAAAGILAITTAHRLAEDHANARRLAEGLADVDGVQVDPAQVQTNIVMFRVDGFSWRSFVAAAAAEGLAVGELGHGRIRAVTHSGVTEADVDRAVTVVRDVVKRGPRG</sequence>
<comment type="caution">
    <text evidence="7">The sequence shown here is derived from an EMBL/GenBank/DDBJ whole genome shotgun (WGS) entry which is preliminary data.</text>
</comment>
<feature type="modified residue" description="N6-(pyridoxal phosphate)lysine" evidence="5">
    <location>
        <position position="202"/>
    </location>
</feature>
<dbReference type="InterPro" id="IPR023603">
    <property type="entry name" value="Low_specificity_L-TA-like"/>
</dbReference>
<evidence type="ECO:0000256" key="2">
    <source>
        <dbReference type="ARBA" id="ARBA00006966"/>
    </source>
</evidence>
<dbReference type="Gene3D" id="3.90.1150.10">
    <property type="entry name" value="Aspartate Aminotransferase, domain 1"/>
    <property type="match status" value="1"/>
</dbReference>
<gene>
    <name evidence="7" type="ORF">FHX81_7902</name>
</gene>
<keyword evidence="8" id="KW-1185">Reference proteome</keyword>
<dbReference type="OrthoDB" id="9774495at2"/>
<feature type="domain" description="Aromatic amino acid beta-eliminating lyase/threonine aldolase" evidence="6">
    <location>
        <begin position="3"/>
        <end position="288"/>
    </location>
</feature>
<dbReference type="Gene3D" id="3.40.640.10">
    <property type="entry name" value="Type I PLP-dependent aspartate aminotransferase-like (Major domain)"/>
    <property type="match status" value="1"/>
</dbReference>
<dbReference type="GO" id="GO:0006567">
    <property type="term" value="P:L-threonine catabolic process"/>
    <property type="evidence" value="ECO:0007669"/>
    <property type="project" value="TreeGrafter"/>
</dbReference>
<dbReference type="SUPFAM" id="SSF53383">
    <property type="entry name" value="PLP-dependent transferases"/>
    <property type="match status" value="1"/>
</dbReference>
<comment type="cofactor">
    <cofactor evidence="1">
        <name>pyridoxal 5'-phosphate</name>
        <dbReference type="ChEBI" id="CHEBI:597326"/>
    </cofactor>
</comment>
<dbReference type="Pfam" id="PF01212">
    <property type="entry name" value="Beta_elim_lyase"/>
    <property type="match status" value="1"/>
</dbReference>
<dbReference type="NCBIfam" id="NF041359">
    <property type="entry name" value="GntG_guanitoxin"/>
    <property type="match status" value="1"/>
</dbReference>
<dbReference type="GO" id="GO:0005829">
    <property type="term" value="C:cytosol"/>
    <property type="evidence" value="ECO:0007669"/>
    <property type="project" value="TreeGrafter"/>
</dbReference>
<keyword evidence="3" id="KW-0663">Pyridoxal phosphate</keyword>
<dbReference type="InterPro" id="IPR001597">
    <property type="entry name" value="ArAA_b-elim_lyase/Thr_aldolase"/>
</dbReference>
<dbReference type="EMBL" id="VFPP01000001">
    <property type="protein sequence ID" value="TQM85421.1"/>
    <property type="molecule type" value="Genomic_DNA"/>
</dbReference>
<evidence type="ECO:0000256" key="4">
    <source>
        <dbReference type="ARBA" id="ARBA00023239"/>
    </source>
</evidence>
<dbReference type="AlphaFoldDB" id="A0A543JRE6"/>
<dbReference type="GO" id="GO:0006545">
    <property type="term" value="P:glycine biosynthetic process"/>
    <property type="evidence" value="ECO:0007669"/>
    <property type="project" value="TreeGrafter"/>
</dbReference>
<keyword evidence="4" id="KW-0456">Lyase</keyword>
<protein>
    <submittedName>
        <fullName evidence="7">L-threonine aldolase</fullName>
    </submittedName>
</protein>
<comment type="similarity">
    <text evidence="2">Belongs to the threonine aldolase family.</text>
</comment>
<dbReference type="PANTHER" id="PTHR48097">
    <property type="entry name" value="L-THREONINE ALDOLASE-RELATED"/>
    <property type="match status" value="1"/>
</dbReference>
<evidence type="ECO:0000313" key="8">
    <source>
        <dbReference type="Proteomes" id="UP000316628"/>
    </source>
</evidence>
<proteinExistence type="inferred from homology"/>
<evidence type="ECO:0000313" key="7">
    <source>
        <dbReference type="EMBL" id="TQM85421.1"/>
    </source>
</evidence>
<organism evidence="7 8">
    <name type="scientific">Saccharothrix saharensis</name>
    <dbReference type="NCBI Taxonomy" id="571190"/>
    <lineage>
        <taxon>Bacteria</taxon>
        <taxon>Bacillati</taxon>
        <taxon>Actinomycetota</taxon>
        <taxon>Actinomycetes</taxon>
        <taxon>Pseudonocardiales</taxon>
        <taxon>Pseudonocardiaceae</taxon>
        <taxon>Saccharothrix</taxon>
    </lineage>
</organism>
<evidence type="ECO:0000256" key="1">
    <source>
        <dbReference type="ARBA" id="ARBA00001933"/>
    </source>
</evidence>
<evidence type="ECO:0000256" key="3">
    <source>
        <dbReference type="ARBA" id="ARBA00022898"/>
    </source>
</evidence>
<dbReference type="InterPro" id="IPR015424">
    <property type="entry name" value="PyrdxlP-dep_Trfase"/>
</dbReference>
<dbReference type="FunFam" id="3.40.640.10:FF:000030">
    <property type="entry name" value="Low-specificity L-threonine aldolase"/>
    <property type="match status" value="1"/>
</dbReference>
<dbReference type="RefSeq" id="WP_141983462.1">
    <property type="nucleotide sequence ID" value="NZ_VFPP01000001.1"/>
</dbReference>
<accession>A0A543JRE6</accession>
<dbReference type="GO" id="GO:0008732">
    <property type="term" value="F:L-allo-threonine aldolase activity"/>
    <property type="evidence" value="ECO:0007669"/>
    <property type="project" value="TreeGrafter"/>
</dbReference>
<dbReference type="PANTHER" id="PTHR48097:SF9">
    <property type="entry name" value="L-THREONINE ALDOLASE"/>
    <property type="match status" value="1"/>
</dbReference>
<dbReference type="FunFam" id="3.90.1150.10:FF:000041">
    <property type="entry name" value="Low-specificity L-threonine aldolase"/>
    <property type="match status" value="1"/>
</dbReference>
<name>A0A543JRE6_9PSEU</name>